<gene>
    <name evidence="15" type="ORF">A45J_0814</name>
</gene>
<keyword evidence="8" id="KW-0863">Zinc-finger</keyword>
<dbReference type="GO" id="GO:0008270">
    <property type="term" value="F:zinc ion binding"/>
    <property type="evidence" value="ECO:0007669"/>
    <property type="project" value="UniProtKB-KW"/>
</dbReference>
<proteinExistence type="predicted"/>
<reference evidence="15" key="1">
    <citation type="submission" date="2019-10" db="EMBL/GenBank/DDBJ databases">
        <title>Metagenomic sequencing of thiosulfate-disproportionating enrichment culture.</title>
        <authorList>
            <person name="Umezawa K."/>
            <person name="Kojima H."/>
            <person name="Fukui M."/>
        </authorList>
    </citation>
    <scope>NUCLEOTIDE SEQUENCE</scope>
    <source>
        <strain evidence="15">45J</strain>
    </source>
</reference>
<dbReference type="Gene3D" id="3.30.1490.20">
    <property type="entry name" value="ATP-grasp fold, A domain"/>
    <property type="match status" value="1"/>
</dbReference>
<dbReference type="Pfam" id="PF17760">
    <property type="entry name" value="UvrA_inter"/>
    <property type="match status" value="1"/>
</dbReference>
<dbReference type="Gene3D" id="1.20.1580.10">
    <property type="entry name" value="ABC transporter ATPase like domain"/>
    <property type="match status" value="2"/>
</dbReference>
<organism evidence="15">
    <name type="scientific">hot springs metagenome</name>
    <dbReference type="NCBI Taxonomy" id="433727"/>
    <lineage>
        <taxon>unclassified sequences</taxon>
        <taxon>metagenomes</taxon>
        <taxon>ecological metagenomes</taxon>
    </lineage>
</organism>
<dbReference type="PANTHER" id="PTHR43152">
    <property type="entry name" value="UVRABC SYSTEM PROTEIN A"/>
    <property type="match status" value="1"/>
</dbReference>
<dbReference type="InterPro" id="IPR041552">
    <property type="entry name" value="UvrA_DNA-bd"/>
</dbReference>
<dbReference type="NCBIfam" id="TIGR00630">
    <property type="entry name" value="uvra"/>
    <property type="match status" value="1"/>
</dbReference>
<dbReference type="InterPro" id="IPR003439">
    <property type="entry name" value="ABC_transporter-like_ATP-bd"/>
</dbReference>
<dbReference type="InterPro" id="IPR004602">
    <property type="entry name" value="UvrA"/>
</dbReference>
<dbReference type="GO" id="GO:0005737">
    <property type="term" value="C:cytoplasm"/>
    <property type="evidence" value="ECO:0007669"/>
    <property type="project" value="UniProtKB-SubCell"/>
</dbReference>
<comment type="caution">
    <text evidence="15">The sequence shown here is derived from an EMBL/GenBank/DDBJ whole genome shotgun (WGS) entry which is preliminary data.</text>
</comment>
<feature type="domain" description="ABC transporter" evidence="14">
    <location>
        <begin position="587"/>
        <end position="939"/>
    </location>
</feature>
<protein>
    <submittedName>
        <fullName evidence="15">Excinuclease ABC subunit A</fullName>
    </submittedName>
</protein>
<keyword evidence="2" id="KW-0963">Cytoplasm</keyword>
<dbReference type="GO" id="GO:0003677">
    <property type="term" value="F:DNA binding"/>
    <property type="evidence" value="ECO:0007669"/>
    <property type="project" value="UniProtKB-KW"/>
</dbReference>
<keyword evidence="10" id="KW-0067">ATP-binding</keyword>
<evidence type="ECO:0000256" key="9">
    <source>
        <dbReference type="ARBA" id="ARBA00022833"/>
    </source>
</evidence>
<evidence type="ECO:0000256" key="1">
    <source>
        <dbReference type="ARBA" id="ARBA00004496"/>
    </source>
</evidence>
<keyword evidence="9" id="KW-0862">Zinc</keyword>
<dbReference type="EMBL" id="BLAB01000001">
    <property type="protein sequence ID" value="GER93081.1"/>
    <property type="molecule type" value="Genomic_DNA"/>
</dbReference>
<dbReference type="SUPFAM" id="SSF52540">
    <property type="entry name" value="P-loop containing nucleoside triphosphate hydrolases"/>
    <property type="match status" value="2"/>
</dbReference>
<dbReference type="Gene3D" id="3.40.50.300">
    <property type="entry name" value="P-loop containing nucleotide triphosphate hydrolases"/>
    <property type="match status" value="2"/>
</dbReference>
<dbReference type="GO" id="GO:0005524">
    <property type="term" value="F:ATP binding"/>
    <property type="evidence" value="ECO:0007669"/>
    <property type="project" value="UniProtKB-KW"/>
</dbReference>
<dbReference type="InterPro" id="IPR027417">
    <property type="entry name" value="P-loop_NTPase"/>
</dbReference>
<keyword evidence="6" id="KW-0227">DNA damage</keyword>
<dbReference type="PROSITE" id="PS00211">
    <property type="entry name" value="ABC_TRANSPORTER_1"/>
    <property type="match status" value="1"/>
</dbReference>
<accession>A0A5J4L2M5</accession>
<evidence type="ECO:0000256" key="5">
    <source>
        <dbReference type="ARBA" id="ARBA00022741"/>
    </source>
</evidence>
<evidence type="ECO:0000256" key="11">
    <source>
        <dbReference type="ARBA" id="ARBA00022881"/>
    </source>
</evidence>
<evidence type="ECO:0000256" key="7">
    <source>
        <dbReference type="ARBA" id="ARBA00022769"/>
    </source>
</evidence>
<dbReference type="InterPro" id="IPR017871">
    <property type="entry name" value="ABC_transporter-like_CS"/>
</dbReference>
<evidence type="ECO:0000256" key="8">
    <source>
        <dbReference type="ARBA" id="ARBA00022771"/>
    </source>
</evidence>
<evidence type="ECO:0000256" key="2">
    <source>
        <dbReference type="ARBA" id="ARBA00022490"/>
    </source>
</evidence>
<sequence>MSGRELIIEGARQNNLKNITIRLPHNKVIAITGVSGSGKSSLAFDTIFAEGQWRFIESLSTYARLFLEKLDRPDVDAIHNIRPAIALEQKNPVKGSRSTVGTLTEIYDLLRILYSRVAIAHCPNCSKEIRKWDTSQIVSELLEKYRNEKAIIVFETEESIKTLKQRGFHRLWINGEVKEINDFSLEPPYEVVLDRLVISDEPRLSDSIEMAWKEGKEKLKVIIFRQTIDNTQETIKDASSPYSLSRPEKSETLRGHLLPLVYSSKNSCDDCNIELPEPSPILFSFNHPICACPECKGFGNVLIYDEDIIVPDKDLSLSEGAIEMWESPSVRWWKDQMIKGAKKSGIDVNKPYNELTREERNIVFKGNEHFYGINAFFEELESKRYKLHVRVFLSRYRSPITCPKCGGKRLCEYALSYKIEGIDIAELSSMSVSSMLQWFKALQLSPMQREISKEAVRQIILKLQFLEQVGLDYLTLNRQAKTLSGGEYQRVNLSNQLSSALTGTLYVLDEPTIGLHPRDTRRIAEIMKELCSMGNTIIVVEHDKDIISISDWVVEMGPGGGHLGGEVIFSGKMEEFLKTDTLTARFIRGEETEKRTGMVTHSPTRPFTHQIALYGASGNNLKNVNLKIPLNALTVVTGVSGSGKSSLIVETLYLAIARHFRIEPDHPLPYKNISGLEKIRGIRLIDQTPIGKTPRSNPLTYLKIFDPIRKLFSEQVEAKAHGYTPGFFSFNVPGGRCETCKGEGYQKMEMYFFEDIFVRCEDCKGKRYSKEALRVTYKGKNISDVLEMTVDEASEFFSEIHEISSKFALMKDIGLGYLKLGQPATTLSGGEAQRLKICAELDTRGTQSPSRKSILYILDEPTVGLHHNDVLKFIRIIRRLIESGNTVVIIEHNLDVISQADWVIDMGPEGGDKGGNIIFEGTPKELQNIEYSYTGKYLKGASSL</sequence>
<keyword evidence="11" id="KW-0267">Excision nuclease</keyword>
<dbReference type="GO" id="GO:0004518">
    <property type="term" value="F:nuclease activity"/>
    <property type="evidence" value="ECO:0007669"/>
    <property type="project" value="UniProtKB-KW"/>
</dbReference>
<comment type="subcellular location">
    <subcellularLocation>
        <location evidence="1">Cytoplasm</location>
    </subcellularLocation>
</comment>
<dbReference type="Gene3D" id="1.10.8.280">
    <property type="entry name" value="ABC transporter ATPase domain-like"/>
    <property type="match status" value="1"/>
</dbReference>
<evidence type="ECO:0000256" key="3">
    <source>
        <dbReference type="ARBA" id="ARBA00022723"/>
    </source>
</evidence>
<dbReference type="PROSITE" id="PS50893">
    <property type="entry name" value="ABC_TRANSPORTER_2"/>
    <property type="match status" value="1"/>
</dbReference>
<evidence type="ECO:0000259" key="14">
    <source>
        <dbReference type="PROSITE" id="PS50893"/>
    </source>
</evidence>
<evidence type="ECO:0000256" key="10">
    <source>
        <dbReference type="ARBA" id="ARBA00022840"/>
    </source>
</evidence>
<keyword evidence="5" id="KW-0547">Nucleotide-binding</keyword>
<dbReference type="Pfam" id="PF17755">
    <property type="entry name" value="UvrA_DNA-bind"/>
    <property type="match status" value="1"/>
</dbReference>
<keyword evidence="7" id="KW-0228">DNA excision</keyword>
<dbReference type="GO" id="GO:0016887">
    <property type="term" value="F:ATP hydrolysis activity"/>
    <property type="evidence" value="ECO:0007669"/>
    <property type="project" value="InterPro"/>
</dbReference>
<evidence type="ECO:0000313" key="15">
    <source>
        <dbReference type="EMBL" id="GER93081.1"/>
    </source>
</evidence>
<evidence type="ECO:0000256" key="12">
    <source>
        <dbReference type="ARBA" id="ARBA00023125"/>
    </source>
</evidence>
<dbReference type="GO" id="GO:0006289">
    <property type="term" value="P:nucleotide-excision repair"/>
    <property type="evidence" value="ECO:0007669"/>
    <property type="project" value="InterPro"/>
</dbReference>
<evidence type="ECO:0000256" key="6">
    <source>
        <dbReference type="ARBA" id="ARBA00022763"/>
    </source>
</evidence>
<name>A0A5J4L2M5_9ZZZZ</name>
<evidence type="ECO:0000256" key="4">
    <source>
        <dbReference type="ARBA" id="ARBA00022737"/>
    </source>
</evidence>
<dbReference type="InterPro" id="IPR041102">
    <property type="entry name" value="UvrA_inter"/>
</dbReference>
<keyword evidence="12" id="KW-0238">DNA-binding</keyword>
<dbReference type="AlphaFoldDB" id="A0A5J4L2M5"/>
<keyword evidence="13" id="KW-0234">DNA repair</keyword>
<keyword evidence="4" id="KW-0677">Repeat</keyword>
<dbReference type="InterPro" id="IPR013815">
    <property type="entry name" value="ATP_grasp_subdomain_1"/>
</dbReference>
<dbReference type="GO" id="GO:0009380">
    <property type="term" value="C:excinuclease repair complex"/>
    <property type="evidence" value="ECO:0007669"/>
    <property type="project" value="InterPro"/>
</dbReference>
<keyword evidence="3" id="KW-0479">Metal-binding</keyword>
<dbReference type="PANTHER" id="PTHR43152:SF3">
    <property type="entry name" value="UVRABC SYSTEM PROTEIN A"/>
    <property type="match status" value="1"/>
</dbReference>
<evidence type="ECO:0000256" key="13">
    <source>
        <dbReference type="ARBA" id="ARBA00023204"/>
    </source>
</evidence>